<protein>
    <recommendedName>
        <fullName evidence="7">PNPLA domain-containing protein</fullName>
    </recommendedName>
</protein>
<dbReference type="PANTHER" id="PTHR14226">
    <property type="entry name" value="NEUROPATHY TARGET ESTERASE/SWISS CHEESE D.MELANOGASTER"/>
    <property type="match status" value="1"/>
</dbReference>
<dbReference type="PROSITE" id="PS51635">
    <property type="entry name" value="PNPLA"/>
    <property type="match status" value="1"/>
</dbReference>
<sequence length="304" mass="33041">MNGLPPEPGHDPGLAVCLSSSFFGYYAHLGLLSAMEELGLRPGRIAGASAGAMAGGLWTVGLRGEALEKIIYDFHFRRAFFDLGAFYRWPGILTGLAGSGLLSGVRLRRYLARRIGTPRIEELRGPKLEIAVANLTKKRSEIRGRGPLNDFLIASCAMPVLFKPQRIDGENFLDGGVANETPFEHWLEDPSIHTIVVHRIQHSSDIRGLPWETPGGIMGACHAVASNELFDHRVRRAEELGKTVILLETRHDHPGLLHGDRSRGFFAAGQETARRRWTKPLTPPAPAPALAAGGATRAAAEAAR</sequence>
<dbReference type="PANTHER" id="PTHR14226:SF29">
    <property type="entry name" value="NEUROPATHY TARGET ESTERASE SWS"/>
    <property type="match status" value="1"/>
</dbReference>
<keyword evidence="1 4" id="KW-0378">Hydrolase</keyword>
<keyword evidence="6" id="KW-0472">Membrane</keyword>
<feature type="region of interest" description="Disordered" evidence="5">
    <location>
        <begin position="274"/>
        <end position="304"/>
    </location>
</feature>
<feature type="transmembrane region" description="Helical" evidence="6">
    <location>
        <begin position="12"/>
        <end position="33"/>
    </location>
</feature>
<dbReference type="InterPro" id="IPR050301">
    <property type="entry name" value="NTE"/>
</dbReference>
<keyword evidence="2 4" id="KW-0442">Lipid degradation</keyword>
<feature type="short sequence motif" description="GXSXG" evidence="4">
    <location>
        <begin position="47"/>
        <end position="51"/>
    </location>
</feature>
<keyword evidence="6" id="KW-0812">Transmembrane</keyword>
<evidence type="ECO:0000256" key="2">
    <source>
        <dbReference type="ARBA" id="ARBA00022963"/>
    </source>
</evidence>
<keyword evidence="3 4" id="KW-0443">Lipid metabolism</keyword>
<dbReference type="SUPFAM" id="SSF52151">
    <property type="entry name" value="FabD/lysophospholipase-like"/>
    <property type="match status" value="1"/>
</dbReference>
<dbReference type="Pfam" id="PF01734">
    <property type="entry name" value="Patatin"/>
    <property type="match status" value="1"/>
</dbReference>
<comment type="caution">
    <text evidence="4">Lacks conserved residue(s) required for the propagation of feature annotation.</text>
</comment>
<dbReference type="GO" id="GO:0016787">
    <property type="term" value="F:hydrolase activity"/>
    <property type="evidence" value="ECO:0007669"/>
    <property type="project" value="UniProtKB-UniRule"/>
</dbReference>
<accession>A0A858RE21</accession>
<feature type="active site" description="Nucleophile" evidence="4">
    <location>
        <position position="49"/>
    </location>
</feature>
<evidence type="ECO:0000256" key="3">
    <source>
        <dbReference type="ARBA" id="ARBA00023098"/>
    </source>
</evidence>
<dbReference type="RefSeq" id="WP_169453186.1">
    <property type="nucleotide sequence ID" value="NZ_CP051774.1"/>
</dbReference>
<evidence type="ECO:0000256" key="5">
    <source>
        <dbReference type="SAM" id="MobiDB-lite"/>
    </source>
</evidence>
<proteinExistence type="predicted"/>
<dbReference type="Gene3D" id="3.40.1090.10">
    <property type="entry name" value="Cytosolic phospholipase A2 catalytic domain"/>
    <property type="match status" value="2"/>
</dbReference>
<feature type="active site" description="Proton acceptor" evidence="4">
    <location>
        <position position="174"/>
    </location>
</feature>
<organism evidence="8 9">
    <name type="scientific">Luteolibacter luteus</name>
    <dbReference type="NCBI Taxonomy" id="2728835"/>
    <lineage>
        <taxon>Bacteria</taxon>
        <taxon>Pseudomonadati</taxon>
        <taxon>Verrucomicrobiota</taxon>
        <taxon>Verrucomicrobiia</taxon>
        <taxon>Verrucomicrobiales</taxon>
        <taxon>Verrucomicrobiaceae</taxon>
        <taxon>Luteolibacter</taxon>
    </lineage>
</organism>
<dbReference type="InterPro" id="IPR002641">
    <property type="entry name" value="PNPLA_dom"/>
</dbReference>
<dbReference type="KEGG" id="luo:HHL09_03945"/>
<feature type="domain" description="PNPLA" evidence="7">
    <location>
        <begin position="16"/>
        <end position="187"/>
    </location>
</feature>
<reference evidence="8 9" key="1">
    <citation type="submission" date="2020-04" db="EMBL/GenBank/DDBJ databases">
        <title>Luteolibacter sp. G-1-1-1 isolated from soil.</title>
        <authorList>
            <person name="Dahal R.H."/>
        </authorList>
    </citation>
    <scope>NUCLEOTIDE SEQUENCE [LARGE SCALE GENOMIC DNA]</scope>
    <source>
        <strain evidence="8 9">G-1-1-1</strain>
    </source>
</reference>
<evidence type="ECO:0000313" key="8">
    <source>
        <dbReference type="EMBL" id="QJE94965.1"/>
    </source>
</evidence>
<feature type="compositionally biased region" description="Low complexity" evidence="5">
    <location>
        <begin position="288"/>
        <end position="304"/>
    </location>
</feature>
<evidence type="ECO:0000313" key="9">
    <source>
        <dbReference type="Proteomes" id="UP000501812"/>
    </source>
</evidence>
<name>A0A858RE21_9BACT</name>
<keyword evidence="9" id="KW-1185">Reference proteome</keyword>
<evidence type="ECO:0000259" key="7">
    <source>
        <dbReference type="PROSITE" id="PS51635"/>
    </source>
</evidence>
<dbReference type="InterPro" id="IPR016035">
    <property type="entry name" value="Acyl_Trfase/lysoPLipase"/>
</dbReference>
<dbReference type="EMBL" id="CP051774">
    <property type="protein sequence ID" value="QJE94965.1"/>
    <property type="molecule type" value="Genomic_DNA"/>
</dbReference>
<feature type="transmembrane region" description="Helical" evidence="6">
    <location>
        <begin position="45"/>
        <end position="66"/>
    </location>
</feature>
<dbReference type="Proteomes" id="UP000501812">
    <property type="component" value="Chromosome"/>
</dbReference>
<evidence type="ECO:0000256" key="6">
    <source>
        <dbReference type="SAM" id="Phobius"/>
    </source>
</evidence>
<evidence type="ECO:0000256" key="4">
    <source>
        <dbReference type="PROSITE-ProRule" id="PRU01161"/>
    </source>
</evidence>
<evidence type="ECO:0000256" key="1">
    <source>
        <dbReference type="ARBA" id="ARBA00022801"/>
    </source>
</evidence>
<feature type="short sequence motif" description="DGA/G" evidence="4">
    <location>
        <begin position="174"/>
        <end position="176"/>
    </location>
</feature>
<dbReference type="GO" id="GO:0016042">
    <property type="term" value="P:lipid catabolic process"/>
    <property type="evidence" value="ECO:0007669"/>
    <property type="project" value="UniProtKB-UniRule"/>
</dbReference>
<gene>
    <name evidence="8" type="ORF">HHL09_03945</name>
</gene>
<dbReference type="AlphaFoldDB" id="A0A858RE21"/>
<feature type="transmembrane region" description="Helical" evidence="6">
    <location>
        <begin position="86"/>
        <end position="105"/>
    </location>
</feature>
<keyword evidence="6" id="KW-1133">Transmembrane helix</keyword>